<keyword evidence="2" id="KW-1185">Reference proteome</keyword>
<proteinExistence type="predicted"/>
<comment type="caution">
    <text evidence="1">The sequence shown here is derived from an EMBL/GenBank/DDBJ whole genome shotgun (WGS) entry which is preliminary data.</text>
</comment>
<evidence type="ECO:0000313" key="2">
    <source>
        <dbReference type="Proteomes" id="UP000095767"/>
    </source>
</evidence>
<sequence>MLMVRCWRNVEHLCGRVAYDQMELFTMDGVTGCIEVSKVDVAGRRLVLVRTLGHYAAFVSMTHCVLVSSNTFPSVAANTICLGYHYQTAGSKVQHLSSRQQED</sequence>
<dbReference type="EMBL" id="LWDX02053518">
    <property type="protein sequence ID" value="OEL19455.1"/>
    <property type="molecule type" value="Genomic_DNA"/>
</dbReference>
<accession>A0A1E5V373</accession>
<evidence type="ECO:0008006" key="3">
    <source>
        <dbReference type="Google" id="ProtNLM"/>
    </source>
</evidence>
<reference evidence="1 2" key="1">
    <citation type="submission" date="2016-09" db="EMBL/GenBank/DDBJ databases">
        <title>The draft genome of Dichanthelium oligosanthes: A C3 panicoid grass species.</title>
        <authorList>
            <person name="Studer A.J."/>
            <person name="Schnable J.C."/>
            <person name="Brutnell T.P."/>
        </authorList>
    </citation>
    <scope>NUCLEOTIDE SEQUENCE [LARGE SCALE GENOMIC DNA]</scope>
    <source>
        <strain evidence="2">cv. Kellogg 1175</strain>
        <tissue evidence="1">Leaf</tissue>
    </source>
</reference>
<dbReference type="Proteomes" id="UP000095767">
    <property type="component" value="Unassembled WGS sequence"/>
</dbReference>
<protein>
    <recommendedName>
        <fullName evidence="3">DUF295 domain-containing protein</fullName>
    </recommendedName>
</protein>
<evidence type="ECO:0000313" key="1">
    <source>
        <dbReference type="EMBL" id="OEL19455.1"/>
    </source>
</evidence>
<gene>
    <name evidence="1" type="ORF">BAE44_0019525</name>
</gene>
<dbReference type="STRING" id="888268.A0A1E5V373"/>
<dbReference type="AlphaFoldDB" id="A0A1E5V373"/>
<organism evidence="1 2">
    <name type="scientific">Dichanthelium oligosanthes</name>
    <dbReference type="NCBI Taxonomy" id="888268"/>
    <lineage>
        <taxon>Eukaryota</taxon>
        <taxon>Viridiplantae</taxon>
        <taxon>Streptophyta</taxon>
        <taxon>Embryophyta</taxon>
        <taxon>Tracheophyta</taxon>
        <taxon>Spermatophyta</taxon>
        <taxon>Magnoliopsida</taxon>
        <taxon>Liliopsida</taxon>
        <taxon>Poales</taxon>
        <taxon>Poaceae</taxon>
        <taxon>PACMAD clade</taxon>
        <taxon>Panicoideae</taxon>
        <taxon>Panicodae</taxon>
        <taxon>Paniceae</taxon>
        <taxon>Dichantheliinae</taxon>
        <taxon>Dichanthelium</taxon>
    </lineage>
</organism>
<name>A0A1E5V373_9POAL</name>